<dbReference type="Gene3D" id="3.40.50.2000">
    <property type="entry name" value="Glycogen Phosphorylase B"/>
    <property type="match status" value="2"/>
</dbReference>
<dbReference type="AlphaFoldDB" id="A0A9E8SJ49"/>
<name>A0A9E8SJ49_9BACT</name>
<dbReference type="Proteomes" id="UP001164653">
    <property type="component" value="Chromosome"/>
</dbReference>
<proteinExistence type="predicted"/>
<evidence type="ECO:0008006" key="3">
    <source>
        <dbReference type="Google" id="ProtNLM"/>
    </source>
</evidence>
<dbReference type="EMBL" id="CP112998">
    <property type="protein sequence ID" value="WAC10518.1"/>
    <property type="molecule type" value="Genomic_DNA"/>
</dbReference>
<organism evidence="1 2">
    <name type="scientific">Dyadobacter pollutisoli</name>
    <dbReference type="NCBI Taxonomy" id="2910158"/>
    <lineage>
        <taxon>Bacteria</taxon>
        <taxon>Pseudomonadati</taxon>
        <taxon>Bacteroidota</taxon>
        <taxon>Cytophagia</taxon>
        <taxon>Cytophagales</taxon>
        <taxon>Spirosomataceae</taxon>
        <taxon>Dyadobacter</taxon>
    </lineage>
</organism>
<dbReference type="RefSeq" id="WP_244822293.1">
    <property type="nucleotide sequence ID" value="NZ_CP112998.1"/>
</dbReference>
<accession>A0A9E8SJ49</accession>
<dbReference type="KEGG" id="dpf:ON006_22565"/>
<dbReference type="SUPFAM" id="SSF53756">
    <property type="entry name" value="UDP-Glycosyltransferase/glycogen phosphorylase"/>
    <property type="match status" value="1"/>
</dbReference>
<evidence type="ECO:0000313" key="2">
    <source>
        <dbReference type="Proteomes" id="UP001164653"/>
    </source>
</evidence>
<gene>
    <name evidence="1" type="ORF">ON006_22565</name>
</gene>
<evidence type="ECO:0000313" key="1">
    <source>
        <dbReference type="EMBL" id="WAC10518.1"/>
    </source>
</evidence>
<reference evidence="1" key="1">
    <citation type="submission" date="2022-11" db="EMBL/GenBank/DDBJ databases">
        <title>Dyadobacter pollutisoli sp. nov., isolated from plastic dumped soil.</title>
        <authorList>
            <person name="Kim J.M."/>
            <person name="Kim K.R."/>
            <person name="Lee J.K."/>
            <person name="Hao L."/>
            <person name="Jeon C.O."/>
        </authorList>
    </citation>
    <scope>NUCLEOTIDE SEQUENCE</scope>
    <source>
        <strain evidence="1">U1</strain>
    </source>
</reference>
<sequence>MGKVLIIGKIPLPIGGVTIHVSRLIYQLRKRGFENFALCDPGRDNALTVLLKLLRHKTIHLHISNPFYQLLLALCCKLLFKRLLITYHGNWGRYNCTGNWAVNLSAWLSFIPIVQNEESFESAGQWNRNARLISTYVPGCSTSILCPQMRLRINGFIKKHQTILCTNAWNLAFDKYGNETYGISGIIRHIGRVPGLALIVSDPSGSYRGYIKDLNGEIPDHVYFISEPHDFRNVLKLSDAFIRNTTTDGVSLSIYEALEYNVPILASAAVSRPSFCKVFNDISEIDWPEELALARINLYLHARNSVLPDAVSEITAIYSECLRG</sequence>
<keyword evidence="2" id="KW-1185">Reference proteome</keyword>
<protein>
    <recommendedName>
        <fullName evidence="3">Glycosyltransferase family 4 protein</fullName>
    </recommendedName>
</protein>